<feature type="domain" description="Mab-21-like HhH/H2TH-like" evidence="7">
    <location>
        <begin position="247"/>
        <end position="301"/>
    </location>
</feature>
<keyword evidence="4" id="KW-0732">Signal</keyword>
<feature type="non-terminal residue" evidence="8">
    <location>
        <position position="1"/>
    </location>
</feature>
<dbReference type="PRINTS" id="PR02107">
    <property type="entry name" value="INOS145TPRIP"/>
</dbReference>
<evidence type="ECO:0000259" key="7">
    <source>
        <dbReference type="Pfam" id="PF20266"/>
    </source>
</evidence>
<evidence type="ECO:0000256" key="1">
    <source>
        <dbReference type="ARBA" id="ARBA00004479"/>
    </source>
</evidence>
<dbReference type="SMART" id="SM01265">
    <property type="entry name" value="Mab-21"/>
    <property type="match status" value="1"/>
</dbReference>
<accession>A0A091ICZ3</accession>
<name>A0A091ICZ3_CALAN</name>
<dbReference type="EMBL" id="KL218530">
    <property type="protein sequence ID" value="KFP06449.1"/>
    <property type="molecule type" value="Genomic_DNA"/>
</dbReference>
<dbReference type="AlphaFoldDB" id="A0A091ICZ3"/>
<keyword evidence="6" id="KW-0472">Membrane</keyword>
<gene>
    <name evidence="8" type="ORF">N300_01618</name>
</gene>
<dbReference type="Pfam" id="PF20266">
    <property type="entry name" value="Mab-21_C"/>
    <property type="match status" value="1"/>
</dbReference>
<comment type="similarity">
    <text evidence="2">Belongs to the ITPRIP family.</text>
</comment>
<evidence type="ECO:0000256" key="2">
    <source>
        <dbReference type="ARBA" id="ARBA00005554"/>
    </source>
</evidence>
<dbReference type="Proteomes" id="UP000054308">
    <property type="component" value="Unassembled WGS sequence"/>
</dbReference>
<keyword evidence="3" id="KW-0812">Transmembrane</keyword>
<proteinExistence type="inferred from homology"/>
<keyword evidence="8" id="KW-0675">Receptor</keyword>
<organism evidence="8 9">
    <name type="scientific">Calypte anna</name>
    <name type="common">Anna's hummingbird</name>
    <name type="synonym">Archilochus anna</name>
    <dbReference type="NCBI Taxonomy" id="9244"/>
    <lineage>
        <taxon>Eukaryota</taxon>
        <taxon>Metazoa</taxon>
        <taxon>Chordata</taxon>
        <taxon>Craniata</taxon>
        <taxon>Vertebrata</taxon>
        <taxon>Euteleostomi</taxon>
        <taxon>Archelosauria</taxon>
        <taxon>Archosauria</taxon>
        <taxon>Dinosauria</taxon>
        <taxon>Saurischia</taxon>
        <taxon>Theropoda</taxon>
        <taxon>Coelurosauria</taxon>
        <taxon>Aves</taxon>
        <taxon>Neognathae</taxon>
        <taxon>Neoaves</taxon>
        <taxon>Strisores</taxon>
        <taxon>Apodiformes</taxon>
        <taxon>Trochilidae</taxon>
        <taxon>Calypte</taxon>
    </lineage>
</organism>
<dbReference type="GO" id="GO:0016020">
    <property type="term" value="C:membrane"/>
    <property type="evidence" value="ECO:0007669"/>
    <property type="project" value="UniProtKB-SubCell"/>
</dbReference>
<reference evidence="8 9" key="1">
    <citation type="submission" date="2014-04" db="EMBL/GenBank/DDBJ databases">
        <title>Genome evolution of avian class.</title>
        <authorList>
            <person name="Zhang G."/>
            <person name="Li C."/>
        </authorList>
    </citation>
    <scope>NUCLEOTIDE SEQUENCE [LARGE SCALE GENOMIC DNA]</scope>
    <source>
        <strain evidence="8">BGI_N300</strain>
    </source>
</reference>
<protein>
    <submittedName>
        <fullName evidence="8">Inositol 1,4,5-trisphosphate receptor-interacting protein-like 1</fullName>
    </submittedName>
</protein>
<evidence type="ECO:0000256" key="3">
    <source>
        <dbReference type="ARBA" id="ARBA00022692"/>
    </source>
</evidence>
<dbReference type="InterPro" id="IPR046906">
    <property type="entry name" value="Mab-21_HhH/H2TH-like"/>
</dbReference>
<keyword evidence="5" id="KW-1133">Transmembrane helix</keyword>
<evidence type="ECO:0000256" key="5">
    <source>
        <dbReference type="ARBA" id="ARBA00022989"/>
    </source>
</evidence>
<dbReference type="InterPro" id="IPR026250">
    <property type="entry name" value="ITPRIP-like"/>
</dbReference>
<dbReference type="PANTHER" id="PTHR10656:SF40">
    <property type="entry name" value="INOSITOL 1,4,5-TRISPHOSPHATE RECEPTOR-INTERACTING PROTEIN-LIKE 1"/>
    <property type="match status" value="1"/>
</dbReference>
<dbReference type="PANTHER" id="PTHR10656">
    <property type="entry name" value="CELL FATE DETERMINING PROTEIN MAB21-RELATED"/>
    <property type="match status" value="1"/>
</dbReference>
<dbReference type="InterPro" id="IPR024810">
    <property type="entry name" value="MAB21L/cGLR"/>
</dbReference>
<evidence type="ECO:0000313" key="8">
    <source>
        <dbReference type="EMBL" id="KFP06449.1"/>
    </source>
</evidence>
<keyword evidence="9" id="KW-1185">Reference proteome</keyword>
<comment type="subcellular location">
    <subcellularLocation>
        <location evidence="1">Membrane</location>
        <topology evidence="1">Single-pass type I membrane protein</topology>
    </subcellularLocation>
</comment>
<evidence type="ECO:0000313" key="9">
    <source>
        <dbReference type="Proteomes" id="UP000054308"/>
    </source>
</evidence>
<sequence>VVNDLVDDLLCAIREHLPKSFYAVLQTAMKVGSVFEGWDPHEDDAVYQMLVPLKPPCGYTFHLELGSTEDIPERNFSVRVQLECTCTTEQPSKERLCHLHNPEKNLCRNEHLSLLNTLCTRSYLDIHKTALWFQKQVRSAWVLVPQSHHYNMVVLPSSCSCKLRLTSSSMRSLLVEVLFGVQQGDSDIFLSSQSSETAFNPSTMWLESYAVAEFKFFRNMALRVPYNSIHLKCLQIFARIVVGTCYSTYTMKTIVMHLLTTIPLSGWCRRHFLLRLMDIMGCLCCCLENARLNHFFFGNENVPEEIILPPALRTAKPFNLFQHIEEDPDTQAEALGQYHFLLER</sequence>
<dbReference type="STRING" id="9244.A0A091ICZ3"/>
<evidence type="ECO:0000256" key="6">
    <source>
        <dbReference type="ARBA" id="ARBA00023136"/>
    </source>
</evidence>
<feature type="non-terminal residue" evidence="8">
    <location>
        <position position="344"/>
    </location>
</feature>
<evidence type="ECO:0000256" key="4">
    <source>
        <dbReference type="ARBA" id="ARBA00022729"/>
    </source>
</evidence>
<dbReference type="Gene3D" id="1.10.1410.40">
    <property type="match status" value="1"/>
</dbReference>